<proteinExistence type="predicted"/>
<keyword evidence="2" id="KW-1185">Reference proteome</keyword>
<dbReference type="STRING" id="310780.SAMN05216267_101596"/>
<sequence>MVLNDARPMTPAEYRRLLRLLFGPRKGQAQ</sequence>
<reference evidence="1 2" key="1">
    <citation type="submission" date="2016-10" db="EMBL/GenBank/DDBJ databases">
        <authorList>
            <person name="de Groot N.N."/>
        </authorList>
    </citation>
    <scope>NUCLEOTIDE SEQUENCE [LARGE SCALE GENOMIC DNA]</scope>
    <source>
        <strain evidence="1 2">CGMCC 4.2026</strain>
    </source>
</reference>
<protein>
    <submittedName>
        <fullName evidence="1">Uncharacterized protein</fullName>
    </submittedName>
</protein>
<organism evidence="1 2">
    <name type="scientific">Actinacidiphila rubida</name>
    <dbReference type="NCBI Taxonomy" id="310780"/>
    <lineage>
        <taxon>Bacteria</taxon>
        <taxon>Bacillati</taxon>
        <taxon>Actinomycetota</taxon>
        <taxon>Actinomycetes</taxon>
        <taxon>Kitasatosporales</taxon>
        <taxon>Streptomycetaceae</taxon>
        <taxon>Actinacidiphila</taxon>
    </lineage>
</organism>
<dbReference type="AlphaFoldDB" id="A0A1H8L8H7"/>
<name>A0A1H8L8H7_9ACTN</name>
<evidence type="ECO:0000313" key="1">
    <source>
        <dbReference type="EMBL" id="SEO01417.1"/>
    </source>
</evidence>
<gene>
    <name evidence="1" type="ORF">SAMN05216267_101596</name>
</gene>
<accession>A0A1H8L8H7</accession>
<dbReference type="EMBL" id="FODD01000015">
    <property type="protein sequence ID" value="SEO01417.1"/>
    <property type="molecule type" value="Genomic_DNA"/>
</dbReference>
<evidence type="ECO:0000313" key="2">
    <source>
        <dbReference type="Proteomes" id="UP000181951"/>
    </source>
</evidence>
<dbReference type="Proteomes" id="UP000181951">
    <property type="component" value="Unassembled WGS sequence"/>
</dbReference>